<dbReference type="PANTHER" id="PTHR38166">
    <property type="entry name" value="C2H2-TYPE DOMAIN-CONTAINING PROTEIN-RELATED"/>
    <property type="match status" value="1"/>
</dbReference>
<comment type="caution">
    <text evidence="4">The sequence shown here is derived from an EMBL/GenBank/DDBJ whole genome shotgun (WGS) entry which is preliminary data.</text>
</comment>
<feature type="region of interest" description="Disordered" evidence="2">
    <location>
        <begin position="561"/>
        <end position="633"/>
    </location>
</feature>
<gene>
    <name evidence="4" type="ORF">B0T22DRAFT_379539</name>
</gene>
<reference evidence="4" key="2">
    <citation type="submission" date="2023-06" db="EMBL/GenBank/DDBJ databases">
        <authorList>
            <consortium name="Lawrence Berkeley National Laboratory"/>
            <person name="Haridas S."/>
            <person name="Hensen N."/>
            <person name="Bonometti L."/>
            <person name="Westerberg I."/>
            <person name="Brannstrom I.O."/>
            <person name="Guillou S."/>
            <person name="Cros-Aarteil S."/>
            <person name="Calhoun S."/>
            <person name="Kuo A."/>
            <person name="Mondo S."/>
            <person name="Pangilinan J."/>
            <person name="Riley R."/>
            <person name="Labutti K."/>
            <person name="Andreopoulos B."/>
            <person name="Lipzen A."/>
            <person name="Chen C."/>
            <person name="Yanf M."/>
            <person name="Daum C."/>
            <person name="Ng V."/>
            <person name="Clum A."/>
            <person name="Steindorff A."/>
            <person name="Ohm R."/>
            <person name="Martin F."/>
            <person name="Silar P."/>
            <person name="Natvig D."/>
            <person name="Lalanne C."/>
            <person name="Gautier V."/>
            <person name="Ament-Velasquez S.L."/>
            <person name="Kruys A."/>
            <person name="Hutchinson M.I."/>
            <person name="Powell A.J."/>
            <person name="Barry K."/>
            <person name="Miller A.N."/>
            <person name="Grigoriev I.V."/>
            <person name="Debuchy R."/>
            <person name="Gladieux P."/>
            <person name="Thoren M.H."/>
            <person name="Johannesson H."/>
        </authorList>
    </citation>
    <scope>NUCLEOTIDE SEQUENCE</scope>
    <source>
        <strain evidence="4">CBS 314.62</strain>
    </source>
</reference>
<dbReference type="GO" id="GO:0008270">
    <property type="term" value="F:zinc ion binding"/>
    <property type="evidence" value="ECO:0007669"/>
    <property type="project" value="UniProtKB-KW"/>
</dbReference>
<feature type="compositionally biased region" description="Polar residues" evidence="2">
    <location>
        <begin position="854"/>
        <end position="871"/>
    </location>
</feature>
<feature type="region of interest" description="Disordered" evidence="2">
    <location>
        <begin position="467"/>
        <end position="516"/>
    </location>
</feature>
<feature type="region of interest" description="Disordered" evidence="2">
    <location>
        <begin position="43"/>
        <end position="63"/>
    </location>
</feature>
<name>A0AAE0XDD9_9PEZI</name>
<keyword evidence="1" id="KW-0862">Zinc</keyword>
<dbReference type="AlphaFoldDB" id="A0AAE0XDD9"/>
<feature type="compositionally biased region" description="Polar residues" evidence="2">
    <location>
        <begin position="43"/>
        <end position="59"/>
    </location>
</feature>
<dbReference type="InterPro" id="IPR013087">
    <property type="entry name" value="Znf_C2H2_type"/>
</dbReference>
<evidence type="ECO:0000256" key="2">
    <source>
        <dbReference type="SAM" id="MobiDB-lite"/>
    </source>
</evidence>
<dbReference type="PROSITE" id="PS50157">
    <property type="entry name" value="ZINC_FINGER_C2H2_2"/>
    <property type="match status" value="1"/>
</dbReference>
<feature type="compositionally biased region" description="Low complexity" evidence="2">
    <location>
        <begin position="470"/>
        <end position="484"/>
    </location>
</feature>
<keyword evidence="5" id="KW-1185">Reference proteome</keyword>
<keyword evidence="1" id="KW-0863">Zinc-finger</keyword>
<dbReference type="Gene3D" id="3.30.160.60">
    <property type="entry name" value="Classic Zinc Finger"/>
    <property type="match status" value="1"/>
</dbReference>
<accession>A0AAE0XDD9</accession>
<proteinExistence type="predicted"/>
<protein>
    <recommendedName>
        <fullName evidence="3">C2H2-type domain-containing protein</fullName>
    </recommendedName>
</protein>
<organism evidence="4 5">
    <name type="scientific">Podospora appendiculata</name>
    <dbReference type="NCBI Taxonomy" id="314037"/>
    <lineage>
        <taxon>Eukaryota</taxon>
        <taxon>Fungi</taxon>
        <taxon>Dikarya</taxon>
        <taxon>Ascomycota</taxon>
        <taxon>Pezizomycotina</taxon>
        <taxon>Sordariomycetes</taxon>
        <taxon>Sordariomycetidae</taxon>
        <taxon>Sordariales</taxon>
        <taxon>Podosporaceae</taxon>
        <taxon>Podospora</taxon>
    </lineage>
</organism>
<dbReference type="InterPro" id="IPR036236">
    <property type="entry name" value="Znf_C2H2_sf"/>
</dbReference>
<dbReference type="Proteomes" id="UP001270362">
    <property type="component" value="Unassembled WGS sequence"/>
</dbReference>
<feature type="compositionally biased region" description="Basic and acidic residues" evidence="2">
    <location>
        <begin position="387"/>
        <end position="404"/>
    </location>
</feature>
<dbReference type="SUPFAM" id="SSF57667">
    <property type="entry name" value="beta-beta-alpha zinc fingers"/>
    <property type="match status" value="1"/>
</dbReference>
<evidence type="ECO:0000256" key="1">
    <source>
        <dbReference type="PROSITE-ProRule" id="PRU00042"/>
    </source>
</evidence>
<sequence length="955" mass="107272">MIARDPRASFASSANRDSMASSIFSTSHLQRISTISSAGTRFSMRQSSVDSDPMTSASPWTPERQKYNLDSSKRYCCTFCEASFELKNDWKMHELDYHDEKDKFVCSRCQAVFSQAPLLASHYQESHHLEQSAPLEDDNFGFSAPRSAWGCGFCAAPMQSRSEYLEHVGNHYEEGMMRHQWQHSLVIKGLLHQPELEAAWGRLVLTKEGVEEENLHFHWDPSRTGRSFASTNDTSPPRLQDRLEYLAFNLLDPMSVAMAAYELAEISKPPFRDREEKLQQSPIPRVTGHELRMRQETQWLAINTSASATFGSVSKSNAPLPPPAIAPSSTPLLSPPAFSSRMTGKPSLCGKTALNTVLASIKESKASSSALSSISSIHQPTTAMQDSKSRAPRPGELRRIDSERSLHTVKSDFDALRSSGSALRSFRETASRNPDLRDRLPLSEALLELAPETTQIRKGWLMVTEPKAPSSIRSSSNSSIVSTRTMDRSQGFDGSESDLESDGSFSEPDDSWLLLDDGRPMPANLKVWSKVRQSSTDELMERLWIRYNHDWDFLIRVAYGGDSKGNSPRGEPPNRVQKARSSSARGPLGGRSLRPNAGFPFEDDEDDDDDPERSRPPSAQSKRRSISPKRFACPFRKHDPRTYNLHDHEVCTVKNWPTIPRLKEHLYRRHYRIHCQRCKETFRDTKDLASHEMMPEGCLVSNIPPPGDITTYQEKQLKSRKHTARHQSDEEKWTEIYKLLFPDDDIVPSPYPEYTDDLGHLSPEAHNKLDFQHYLLTSLPRLFHQTAEEHAGRHMQALDVLPMESIPKIIDDSLHRAFRAWESQGRNVPAYFSPTFSVSENGSGAPPSPWGQPEPSQNSNKTYAPTPSAYGNLQAPPPPPPTGYEWGHYTQNQHPLFSVDPPPSESFVNDSMFVGGGPVTQAPTSHYPGFGNSNGMGGMFDNSEDSVVFEQSFFG</sequence>
<dbReference type="PROSITE" id="PS00028">
    <property type="entry name" value="ZINC_FINGER_C2H2_1"/>
    <property type="match status" value="2"/>
</dbReference>
<evidence type="ECO:0000313" key="5">
    <source>
        <dbReference type="Proteomes" id="UP001270362"/>
    </source>
</evidence>
<feature type="domain" description="C2H2-type" evidence="3">
    <location>
        <begin position="104"/>
        <end position="132"/>
    </location>
</feature>
<evidence type="ECO:0000259" key="3">
    <source>
        <dbReference type="PROSITE" id="PS50157"/>
    </source>
</evidence>
<reference evidence="4" key="1">
    <citation type="journal article" date="2023" name="Mol. Phylogenet. Evol.">
        <title>Genome-scale phylogeny and comparative genomics of the fungal order Sordariales.</title>
        <authorList>
            <person name="Hensen N."/>
            <person name="Bonometti L."/>
            <person name="Westerberg I."/>
            <person name="Brannstrom I.O."/>
            <person name="Guillou S."/>
            <person name="Cros-Aarteil S."/>
            <person name="Calhoun S."/>
            <person name="Haridas S."/>
            <person name="Kuo A."/>
            <person name="Mondo S."/>
            <person name="Pangilinan J."/>
            <person name="Riley R."/>
            <person name="LaButti K."/>
            <person name="Andreopoulos B."/>
            <person name="Lipzen A."/>
            <person name="Chen C."/>
            <person name="Yan M."/>
            <person name="Daum C."/>
            <person name="Ng V."/>
            <person name="Clum A."/>
            <person name="Steindorff A."/>
            <person name="Ohm R.A."/>
            <person name="Martin F."/>
            <person name="Silar P."/>
            <person name="Natvig D.O."/>
            <person name="Lalanne C."/>
            <person name="Gautier V."/>
            <person name="Ament-Velasquez S.L."/>
            <person name="Kruys A."/>
            <person name="Hutchinson M.I."/>
            <person name="Powell A.J."/>
            <person name="Barry K."/>
            <person name="Miller A.N."/>
            <person name="Grigoriev I.V."/>
            <person name="Debuchy R."/>
            <person name="Gladieux P."/>
            <person name="Hiltunen Thoren M."/>
            <person name="Johannesson H."/>
        </authorList>
    </citation>
    <scope>NUCLEOTIDE SEQUENCE</scope>
    <source>
        <strain evidence="4">CBS 314.62</strain>
    </source>
</reference>
<feature type="region of interest" description="Disordered" evidence="2">
    <location>
        <begin position="838"/>
        <end position="884"/>
    </location>
</feature>
<evidence type="ECO:0000313" key="4">
    <source>
        <dbReference type="EMBL" id="KAK3690224.1"/>
    </source>
</evidence>
<feature type="compositionally biased region" description="Acidic residues" evidence="2">
    <location>
        <begin position="601"/>
        <end position="611"/>
    </location>
</feature>
<dbReference type="PANTHER" id="PTHR38166:SF1">
    <property type="entry name" value="C2H2-TYPE DOMAIN-CONTAINING PROTEIN"/>
    <property type="match status" value="1"/>
</dbReference>
<dbReference type="EMBL" id="JAULSO010000002">
    <property type="protein sequence ID" value="KAK3690224.1"/>
    <property type="molecule type" value="Genomic_DNA"/>
</dbReference>
<dbReference type="SMART" id="SM00355">
    <property type="entry name" value="ZnF_C2H2"/>
    <property type="match status" value="4"/>
</dbReference>
<keyword evidence="1" id="KW-0479">Metal-binding</keyword>
<feature type="region of interest" description="Disordered" evidence="2">
    <location>
        <begin position="369"/>
        <end position="404"/>
    </location>
</feature>